<dbReference type="AlphaFoldDB" id="A0A1X7P3W4"/>
<keyword evidence="2" id="KW-1185">Reference proteome</keyword>
<dbReference type="Proteomes" id="UP000193083">
    <property type="component" value="Unassembled WGS sequence"/>
</dbReference>
<dbReference type="PIRSF" id="PIRSF035865">
    <property type="entry name" value="UCP035865"/>
    <property type="match status" value="1"/>
</dbReference>
<organism evidence="1 2">
    <name type="scientific">Mesorhizobium australicum</name>
    <dbReference type="NCBI Taxonomy" id="536018"/>
    <lineage>
        <taxon>Bacteria</taxon>
        <taxon>Pseudomonadati</taxon>
        <taxon>Pseudomonadota</taxon>
        <taxon>Alphaproteobacteria</taxon>
        <taxon>Hyphomicrobiales</taxon>
        <taxon>Phyllobacteriaceae</taxon>
        <taxon>Mesorhizobium</taxon>
    </lineage>
</organism>
<name>A0A1X7P3W4_9HYPH</name>
<gene>
    <name evidence="1" type="ORF">SAMN02982922_3184</name>
</gene>
<dbReference type="Pfam" id="PF10098">
    <property type="entry name" value="DUF2336"/>
    <property type="match status" value="1"/>
</dbReference>
<dbReference type="OrthoDB" id="9798569at2"/>
<dbReference type="EMBL" id="FXBL01000004">
    <property type="protein sequence ID" value="SMH45326.1"/>
    <property type="molecule type" value="Genomic_DNA"/>
</dbReference>
<proteinExistence type="predicted"/>
<dbReference type="RefSeq" id="WP_085465039.1">
    <property type="nucleotide sequence ID" value="NZ_FXBL01000004.1"/>
</dbReference>
<evidence type="ECO:0000313" key="2">
    <source>
        <dbReference type="Proteomes" id="UP000193083"/>
    </source>
</evidence>
<reference evidence="1 2" key="1">
    <citation type="submission" date="2017-04" db="EMBL/GenBank/DDBJ databases">
        <authorList>
            <person name="Afonso C.L."/>
            <person name="Miller P.J."/>
            <person name="Scott M.A."/>
            <person name="Spackman E."/>
            <person name="Goraichik I."/>
            <person name="Dimitrov K.M."/>
            <person name="Suarez D.L."/>
            <person name="Swayne D.E."/>
        </authorList>
    </citation>
    <scope>NUCLEOTIDE SEQUENCE [LARGE SCALE GENOMIC DNA]</scope>
    <source>
        <strain evidence="1 2">B5P</strain>
    </source>
</reference>
<protein>
    <submittedName>
        <fullName evidence="1">Uncharacterized conserved protein, DUF2336 family</fullName>
    </submittedName>
</protein>
<dbReference type="InterPro" id="IPR019285">
    <property type="entry name" value="DUF2336"/>
</dbReference>
<dbReference type="InterPro" id="IPR014598">
    <property type="entry name" value="UCP035865"/>
</dbReference>
<evidence type="ECO:0000313" key="1">
    <source>
        <dbReference type="EMBL" id="SMH45326.1"/>
    </source>
</evidence>
<sequence length="375" mass="40401">MIVQHFLKWIDTAKVAERAAAASALARAYVFSDLTFEDRCAAEAALTLLLDDPSPKVRLAMAESLSLCHHAPAQIIAALASDQPEIAALILLRSPLLADGDLVDRVAGGSAAAQRLIAMRPRVSHAVSAALAETGDRDACFALLRNDGADIAAISLRRIAERHGADPALREAMLSDRRLPADVHHMLMVMLGEALRCAPLVQALIGPARAERITRDACLSASVRLIETTPAEECAALVEHLRLRGEMTSSFLVRIVAYGKIDFFGAALVALSGQKESRIRSLLADGRDVALEALFRTAGLAEATHRVILRAIKAWREVARGQRIAGPQEVSWLMLKELETDRTGKDGRLASLLSSIHLNALRENARDHAVAIQAA</sequence>
<accession>A0A1X7P3W4</accession>